<organism evidence="6 7">
    <name type="scientific">Gossypium raimondii</name>
    <name type="common">Peruvian cotton</name>
    <name type="synonym">Gossypium klotzschianum subsp. raimondii</name>
    <dbReference type="NCBI Taxonomy" id="29730"/>
    <lineage>
        <taxon>Eukaryota</taxon>
        <taxon>Viridiplantae</taxon>
        <taxon>Streptophyta</taxon>
        <taxon>Embryophyta</taxon>
        <taxon>Tracheophyta</taxon>
        <taxon>Spermatophyta</taxon>
        <taxon>Magnoliopsida</taxon>
        <taxon>eudicotyledons</taxon>
        <taxon>Gunneridae</taxon>
        <taxon>Pentapetalae</taxon>
        <taxon>rosids</taxon>
        <taxon>malvids</taxon>
        <taxon>Malvales</taxon>
        <taxon>Malvaceae</taxon>
        <taxon>Malvoideae</taxon>
        <taxon>Gossypium</taxon>
    </lineage>
</organism>
<feature type="binding site" evidence="4">
    <location>
        <position position="163"/>
    </location>
    <ligand>
        <name>Mn(2+)</name>
        <dbReference type="ChEBI" id="CHEBI:29035"/>
        <label>2</label>
    </ligand>
</feature>
<accession>A0A0D2UZT7</accession>
<evidence type="ECO:0008006" key="8">
    <source>
        <dbReference type="Google" id="ProtNLM"/>
    </source>
</evidence>
<dbReference type="InterPro" id="IPR017439">
    <property type="entry name" value="Amidohydrolase"/>
</dbReference>
<gene>
    <name evidence="6" type="ORF">B456_012G001500</name>
</gene>
<dbReference type="PANTHER" id="PTHR11014:SF140">
    <property type="entry name" value="IAA-AMINO ACID HYDROLASE ILR1-LIKE 3"/>
    <property type="match status" value="1"/>
</dbReference>
<dbReference type="InterPro" id="IPR036264">
    <property type="entry name" value="Bact_exopeptidase_dim_dom"/>
</dbReference>
<evidence type="ECO:0000256" key="2">
    <source>
        <dbReference type="ARBA" id="ARBA00022729"/>
    </source>
</evidence>
<evidence type="ECO:0000313" key="7">
    <source>
        <dbReference type="Proteomes" id="UP000032304"/>
    </source>
</evidence>
<comment type="similarity">
    <text evidence="1">Belongs to the peptidase M20 family.</text>
</comment>
<keyword evidence="7" id="KW-1185">Reference proteome</keyword>
<dbReference type="GO" id="GO:0016787">
    <property type="term" value="F:hydrolase activity"/>
    <property type="evidence" value="ECO:0007669"/>
    <property type="project" value="UniProtKB-KW"/>
</dbReference>
<dbReference type="EMBL" id="CM001751">
    <property type="protein sequence ID" value="KJB74619.1"/>
    <property type="molecule type" value="Genomic_DNA"/>
</dbReference>
<feature type="binding site" evidence="4">
    <location>
        <position position="347"/>
    </location>
    <ligand>
        <name>Mn(2+)</name>
        <dbReference type="ChEBI" id="CHEBI:29035"/>
        <label>2</label>
    </ligand>
</feature>
<feature type="signal peptide" evidence="5">
    <location>
        <begin position="1"/>
        <end position="20"/>
    </location>
</feature>
<protein>
    <recommendedName>
        <fullName evidence="8">Peptidase M20 dimerisation domain-containing protein</fullName>
    </recommendedName>
</protein>
<keyword evidence="3" id="KW-0378">Hydrolase</keyword>
<feature type="chain" id="PRO_5002253187" description="Peptidase M20 dimerisation domain-containing protein" evidence="5">
    <location>
        <begin position="21"/>
        <end position="385"/>
    </location>
</feature>
<dbReference type="Gramene" id="KJB74619">
    <property type="protein sequence ID" value="KJB74619"/>
    <property type="gene ID" value="B456_012G001500"/>
</dbReference>
<keyword evidence="4" id="KW-0464">Manganese</keyword>
<dbReference type="NCBIfam" id="TIGR01891">
    <property type="entry name" value="amidohydrolases"/>
    <property type="match status" value="1"/>
</dbReference>
<proteinExistence type="inferred from homology"/>
<reference evidence="6 7" key="1">
    <citation type="journal article" date="2012" name="Nature">
        <title>Repeated polyploidization of Gossypium genomes and the evolution of spinnable cotton fibres.</title>
        <authorList>
            <person name="Paterson A.H."/>
            <person name="Wendel J.F."/>
            <person name="Gundlach H."/>
            <person name="Guo H."/>
            <person name="Jenkins J."/>
            <person name="Jin D."/>
            <person name="Llewellyn D."/>
            <person name="Showmaker K.C."/>
            <person name="Shu S."/>
            <person name="Udall J."/>
            <person name="Yoo M.J."/>
            <person name="Byers R."/>
            <person name="Chen W."/>
            <person name="Doron-Faigenboim A."/>
            <person name="Duke M.V."/>
            <person name="Gong L."/>
            <person name="Grimwood J."/>
            <person name="Grover C."/>
            <person name="Grupp K."/>
            <person name="Hu G."/>
            <person name="Lee T.H."/>
            <person name="Li J."/>
            <person name="Lin L."/>
            <person name="Liu T."/>
            <person name="Marler B.S."/>
            <person name="Page J.T."/>
            <person name="Roberts A.W."/>
            <person name="Romanel E."/>
            <person name="Sanders W.S."/>
            <person name="Szadkowski E."/>
            <person name="Tan X."/>
            <person name="Tang H."/>
            <person name="Xu C."/>
            <person name="Wang J."/>
            <person name="Wang Z."/>
            <person name="Zhang D."/>
            <person name="Zhang L."/>
            <person name="Ashrafi H."/>
            <person name="Bedon F."/>
            <person name="Bowers J.E."/>
            <person name="Brubaker C.L."/>
            <person name="Chee P.W."/>
            <person name="Das S."/>
            <person name="Gingle A.R."/>
            <person name="Haigler C.H."/>
            <person name="Harker D."/>
            <person name="Hoffmann L.V."/>
            <person name="Hovav R."/>
            <person name="Jones D.C."/>
            <person name="Lemke C."/>
            <person name="Mansoor S."/>
            <person name="ur Rahman M."/>
            <person name="Rainville L.N."/>
            <person name="Rambani A."/>
            <person name="Reddy U.K."/>
            <person name="Rong J.K."/>
            <person name="Saranga Y."/>
            <person name="Scheffler B.E."/>
            <person name="Scheffler J.A."/>
            <person name="Stelly D.M."/>
            <person name="Triplett B.A."/>
            <person name="Van Deynze A."/>
            <person name="Vaslin M.F."/>
            <person name="Waghmare V.N."/>
            <person name="Walford S.A."/>
            <person name="Wright R.J."/>
            <person name="Zaki E.A."/>
            <person name="Zhang T."/>
            <person name="Dennis E.S."/>
            <person name="Mayer K.F."/>
            <person name="Peterson D.G."/>
            <person name="Rokhsar D.S."/>
            <person name="Wang X."/>
            <person name="Schmutz J."/>
        </authorList>
    </citation>
    <scope>NUCLEOTIDE SEQUENCE [LARGE SCALE GENOMIC DNA]</scope>
</reference>
<feature type="binding site" evidence="4">
    <location>
        <position position="129"/>
    </location>
    <ligand>
        <name>Mn(2+)</name>
        <dbReference type="ChEBI" id="CHEBI:29035"/>
        <label>2</label>
    </ligand>
</feature>
<dbReference type="GO" id="GO:0046872">
    <property type="term" value="F:metal ion binding"/>
    <property type="evidence" value="ECO:0007669"/>
    <property type="project" value="UniProtKB-KW"/>
</dbReference>
<dbReference type="SUPFAM" id="SSF55031">
    <property type="entry name" value="Bacterial exopeptidase dimerisation domain"/>
    <property type="match status" value="1"/>
</dbReference>
<comment type="cofactor">
    <cofactor evidence="4">
        <name>Mn(2+)</name>
        <dbReference type="ChEBI" id="CHEBI:29035"/>
    </cofactor>
    <text evidence="4">The Mn(2+) ion enhances activity.</text>
</comment>
<keyword evidence="4" id="KW-0479">Metal-binding</keyword>
<dbReference type="SUPFAM" id="SSF53187">
    <property type="entry name" value="Zn-dependent exopeptidases"/>
    <property type="match status" value="1"/>
</dbReference>
<dbReference type="Proteomes" id="UP000032304">
    <property type="component" value="Chromosome 12"/>
</dbReference>
<evidence type="ECO:0000256" key="1">
    <source>
        <dbReference type="ARBA" id="ARBA00006153"/>
    </source>
</evidence>
<dbReference type="InterPro" id="IPR044757">
    <property type="entry name" value="ILR1-like_Hyd"/>
</dbReference>
<dbReference type="AlphaFoldDB" id="A0A0D2UZT7"/>
<sequence length="385" mass="42035">MVARLHTLLVSLACLSAIHGRVDHDYKDQLLSSAQQEKDWLVSIRRQIHENPELLFQEHNTSALIRQHLDQLGIPYSYPFAKTGIVAQIGSGSKPIVALRADIDALPLQELVDWEHRSKIDGKMHACGHDAHTTMLLGAAKLLNQRKDRLKGTVRLLFQPAEEGGAGASHMIKEGALGDAEAIFGMHIDYSTLTGSITLVSGPVLAATCIFEAKIEGVGGHAAGPHSTVDPILAASFTILALQQLISREADPLHSQVIKGQAAVHRCKAFIDMKEKDHPVYPAVVNDDGLHQHVQKVGSLLLGPENVKRGKKIMAGEDFAFYQEKIPGFMLSIGIRNEELGSIHPPHSPYFFLDEDVLAIGAALHTALAELYLNEHKHSILDEAL</sequence>
<dbReference type="Gene3D" id="3.40.630.10">
    <property type="entry name" value="Zn peptidases"/>
    <property type="match status" value="2"/>
</dbReference>
<name>A0A0D2UZT7_GOSRA</name>
<dbReference type="GO" id="GO:0009850">
    <property type="term" value="P:auxin metabolic process"/>
    <property type="evidence" value="ECO:0007669"/>
    <property type="project" value="InterPro"/>
</dbReference>
<keyword evidence="2 5" id="KW-0732">Signal</keyword>
<dbReference type="PIRSF" id="PIRSF005962">
    <property type="entry name" value="Pept_M20D_amidohydro"/>
    <property type="match status" value="1"/>
</dbReference>
<evidence type="ECO:0000256" key="3">
    <source>
        <dbReference type="ARBA" id="ARBA00022801"/>
    </source>
</evidence>
<dbReference type="InterPro" id="IPR002933">
    <property type="entry name" value="Peptidase_M20"/>
</dbReference>
<dbReference type="PANTHER" id="PTHR11014">
    <property type="entry name" value="PEPTIDASE M20 FAMILY MEMBER"/>
    <property type="match status" value="1"/>
</dbReference>
<evidence type="ECO:0000313" key="6">
    <source>
        <dbReference type="EMBL" id="KJB74619.1"/>
    </source>
</evidence>
<dbReference type="MEROPS" id="M20.A06"/>
<feature type="binding site" evidence="4">
    <location>
        <position position="187"/>
    </location>
    <ligand>
        <name>Mn(2+)</name>
        <dbReference type="ChEBI" id="CHEBI:29035"/>
        <label>2</label>
    </ligand>
</feature>
<feature type="binding site" evidence="4">
    <location>
        <position position="127"/>
    </location>
    <ligand>
        <name>Mn(2+)</name>
        <dbReference type="ChEBI" id="CHEBI:29035"/>
        <label>2</label>
    </ligand>
</feature>
<evidence type="ECO:0000256" key="4">
    <source>
        <dbReference type="PIRSR" id="PIRSR005962-1"/>
    </source>
</evidence>
<dbReference type="CDD" id="cd08017">
    <property type="entry name" value="M20_IAA_Hyd"/>
    <property type="match status" value="1"/>
</dbReference>
<dbReference type="Pfam" id="PF01546">
    <property type="entry name" value="Peptidase_M20"/>
    <property type="match status" value="1"/>
</dbReference>
<evidence type="ECO:0000256" key="5">
    <source>
        <dbReference type="SAM" id="SignalP"/>
    </source>
</evidence>